<name>A0AAV4D0Y1_9GAST</name>
<evidence type="ECO:0000313" key="1">
    <source>
        <dbReference type="EMBL" id="GFO37788.1"/>
    </source>
</evidence>
<reference evidence="1 2" key="1">
    <citation type="journal article" date="2021" name="Elife">
        <title>Chloroplast acquisition without the gene transfer in kleptoplastic sea slugs, Plakobranchus ocellatus.</title>
        <authorList>
            <person name="Maeda T."/>
            <person name="Takahashi S."/>
            <person name="Yoshida T."/>
            <person name="Shimamura S."/>
            <person name="Takaki Y."/>
            <person name="Nagai Y."/>
            <person name="Toyoda A."/>
            <person name="Suzuki Y."/>
            <person name="Arimoto A."/>
            <person name="Ishii H."/>
            <person name="Satoh N."/>
            <person name="Nishiyama T."/>
            <person name="Hasebe M."/>
            <person name="Maruyama T."/>
            <person name="Minagawa J."/>
            <person name="Obokata J."/>
            <person name="Shigenobu S."/>
        </authorList>
    </citation>
    <scope>NUCLEOTIDE SEQUENCE [LARGE SCALE GENOMIC DNA]</scope>
</reference>
<organism evidence="1 2">
    <name type="scientific">Plakobranchus ocellatus</name>
    <dbReference type="NCBI Taxonomy" id="259542"/>
    <lineage>
        <taxon>Eukaryota</taxon>
        <taxon>Metazoa</taxon>
        <taxon>Spiralia</taxon>
        <taxon>Lophotrochozoa</taxon>
        <taxon>Mollusca</taxon>
        <taxon>Gastropoda</taxon>
        <taxon>Heterobranchia</taxon>
        <taxon>Euthyneura</taxon>
        <taxon>Panpulmonata</taxon>
        <taxon>Sacoglossa</taxon>
        <taxon>Placobranchoidea</taxon>
        <taxon>Plakobranchidae</taxon>
        <taxon>Plakobranchus</taxon>
    </lineage>
</organism>
<evidence type="ECO:0000313" key="2">
    <source>
        <dbReference type="Proteomes" id="UP000735302"/>
    </source>
</evidence>
<proteinExistence type="predicted"/>
<accession>A0AAV4D0Y1</accession>
<dbReference type="EMBL" id="BLXT01007302">
    <property type="protein sequence ID" value="GFO37788.1"/>
    <property type="molecule type" value="Genomic_DNA"/>
</dbReference>
<sequence length="70" mass="8072">MTPRGRFQKTGLDLEVCFVRIALSLVLFFTRFASPTTSRSPSLLFWFNIFSRNNSQFCILRPVTILQAGR</sequence>
<dbReference type="Proteomes" id="UP000735302">
    <property type="component" value="Unassembled WGS sequence"/>
</dbReference>
<protein>
    <recommendedName>
        <fullName evidence="3">Secreted protein</fullName>
    </recommendedName>
</protein>
<comment type="caution">
    <text evidence="1">The sequence shown here is derived from an EMBL/GenBank/DDBJ whole genome shotgun (WGS) entry which is preliminary data.</text>
</comment>
<evidence type="ECO:0008006" key="3">
    <source>
        <dbReference type="Google" id="ProtNLM"/>
    </source>
</evidence>
<dbReference type="AlphaFoldDB" id="A0AAV4D0Y1"/>
<keyword evidence="2" id="KW-1185">Reference proteome</keyword>
<gene>
    <name evidence="1" type="ORF">PoB_006429300</name>
</gene>